<comment type="caution">
    <text evidence="1">The sequence shown here is derived from an EMBL/GenBank/DDBJ whole genome shotgun (WGS) entry which is preliminary data.</text>
</comment>
<reference evidence="1 2" key="1">
    <citation type="submission" date="2016-03" db="EMBL/GenBank/DDBJ databases">
        <title>Whole genome sequencing of Grifola frondosa 9006-11.</title>
        <authorList>
            <person name="Min B."/>
            <person name="Park H."/>
            <person name="Kim J.-G."/>
            <person name="Cho H."/>
            <person name="Oh Y.-L."/>
            <person name="Kong W.-S."/>
            <person name="Choi I.-G."/>
        </authorList>
    </citation>
    <scope>NUCLEOTIDE SEQUENCE [LARGE SCALE GENOMIC DNA]</scope>
    <source>
        <strain evidence="1 2">9006-11</strain>
    </source>
</reference>
<dbReference type="AlphaFoldDB" id="A0A1C7MES8"/>
<gene>
    <name evidence="1" type="ORF">A0H81_05798</name>
</gene>
<keyword evidence="2" id="KW-1185">Reference proteome</keyword>
<name>A0A1C7MES8_GRIFR</name>
<evidence type="ECO:0000313" key="2">
    <source>
        <dbReference type="Proteomes" id="UP000092993"/>
    </source>
</evidence>
<accession>A0A1C7MES8</accession>
<protein>
    <submittedName>
        <fullName evidence="1">Uncharacterized protein</fullName>
    </submittedName>
</protein>
<sequence length="122" mass="13307">MRLEKHTAFVHREDKIFWLHAAGASSRSSQHEAYGAGGEKTRECSATPFYKMSGGRIDIGLTFAGCALGSPLRGNVLGGIPLLRVFRIDDPALSTSAYSLARAATLCWICTLFYLDRMHSIG</sequence>
<dbReference type="EMBL" id="LUGG01000005">
    <property type="protein sequence ID" value="OBZ74896.1"/>
    <property type="molecule type" value="Genomic_DNA"/>
</dbReference>
<evidence type="ECO:0000313" key="1">
    <source>
        <dbReference type="EMBL" id="OBZ74896.1"/>
    </source>
</evidence>
<proteinExistence type="predicted"/>
<organism evidence="1 2">
    <name type="scientific">Grifola frondosa</name>
    <name type="common">Maitake</name>
    <name type="synonym">Polyporus frondosus</name>
    <dbReference type="NCBI Taxonomy" id="5627"/>
    <lineage>
        <taxon>Eukaryota</taxon>
        <taxon>Fungi</taxon>
        <taxon>Dikarya</taxon>
        <taxon>Basidiomycota</taxon>
        <taxon>Agaricomycotina</taxon>
        <taxon>Agaricomycetes</taxon>
        <taxon>Polyporales</taxon>
        <taxon>Grifolaceae</taxon>
        <taxon>Grifola</taxon>
    </lineage>
</organism>
<dbReference type="Proteomes" id="UP000092993">
    <property type="component" value="Unassembled WGS sequence"/>
</dbReference>